<dbReference type="STRING" id="104452.A0A0L7LVC2"/>
<dbReference type="EMBL" id="JTDY01000010">
    <property type="protein sequence ID" value="KOB79468.1"/>
    <property type="molecule type" value="Genomic_DNA"/>
</dbReference>
<evidence type="ECO:0000313" key="2">
    <source>
        <dbReference type="Proteomes" id="UP000037510"/>
    </source>
</evidence>
<evidence type="ECO:0000313" key="1">
    <source>
        <dbReference type="EMBL" id="KOB79468.1"/>
    </source>
</evidence>
<protein>
    <submittedName>
        <fullName evidence="1">Cuticlin</fullName>
    </submittedName>
</protein>
<comment type="caution">
    <text evidence="1">The sequence shown here is derived from an EMBL/GenBank/DDBJ whole genome shotgun (WGS) entry which is preliminary data.</text>
</comment>
<name>A0A0L7LVC2_OPEBR</name>
<proteinExistence type="predicted"/>
<gene>
    <name evidence="1" type="ORF">OBRU01_00214</name>
</gene>
<reference evidence="1 2" key="1">
    <citation type="journal article" date="2015" name="Genome Biol. Evol.">
        <title>The genome of winter moth (Operophtera brumata) provides a genomic perspective on sexual dimorphism and phenology.</title>
        <authorList>
            <person name="Derks M.F."/>
            <person name="Smit S."/>
            <person name="Salis L."/>
            <person name="Schijlen E."/>
            <person name="Bossers A."/>
            <person name="Mateman C."/>
            <person name="Pijl A.S."/>
            <person name="de Ridder D."/>
            <person name="Groenen M.A."/>
            <person name="Visser M.E."/>
            <person name="Megens H.J."/>
        </authorList>
    </citation>
    <scope>NUCLEOTIDE SEQUENCE [LARGE SCALE GENOMIC DNA]</scope>
    <source>
        <strain evidence="1">WM2013NL</strain>
        <tissue evidence="1">Head and thorax</tissue>
    </source>
</reference>
<feature type="non-terminal residue" evidence="1">
    <location>
        <position position="1"/>
    </location>
</feature>
<organism evidence="1 2">
    <name type="scientific">Operophtera brumata</name>
    <name type="common">Winter moth</name>
    <name type="synonym">Phalaena brumata</name>
    <dbReference type="NCBI Taxonomy" id="104452"/>
    <lineage>
        <taxon>Eukaryota</taxon>
        <taxon>Metazoa</taxon>
        <taxon>Ecdysozoa</taxon>
        <taxon>Arthropoda</taxon>
        <taxon>Hexapoda</taxon>
        <taxon>Insecta</taxon>
        <taxon>Pterygota</taxon>
        <taxon>Neoptera</taxon>
        <taxon>Endopterygota</taxon>
        <taxon>Lepidoptera</taxon>
        <taxon>Glossata</taxon>
        <taxon>Ditrysia</taxon>
        <taxon>Geometroidea</taxon>
        <taxon>Geometridae</taxon>
        <taxon>Larentiinae</taxon>
        <taxon>Operophtera</taxon>
    </lineage>
</organism>
<feature type="non-terminal residue" evidence="1">
    <location>
        <position position="82"/>
    </location>
</feature>
<dbReference type="AlphaFoldDB" id="A0A0L7LVC2"/>
<accession>A0A0L7LVC2</accession>
<dbReference type="Proteomes" id="UP000037510">
    <property type="component" value="Unassembled WGS sequence"/>
</dbReference>
<keyword evidence="2" id="KW-1185">Reference proteome</keyword>
<sequence>DARFNGIVYPAGLGSNSSCLREYVSRRGDLQYSPHLKLVTGQGRGYHVRCKYRRRDLSQFHVYPKAARLTSADTNKWRQRCS</sequence>